<keyword evidence="1" id="KW-0560">Oxidoreductase</keyword>
<dbReference type="InterPro" id="IPR023210">
    <property type="entry name" value="NADP_OxRdtase_dom"/>
</dbReference>
<feature type="domain" description="NADP-dependent oxidoreductase" evidence="2">
    <location>
        <begin position="20"/>
        <end position="281"/>
    </location>
</feature>
<keyword evidence="4" id="KW-1185">Reference proteome</keyword>
<dbReference type="EMBL" id="JAZHXJ010000485">
    <property type="protein sequence ID" value="KAL1859666.1"/>
    <property type="molecule type" value="Genomic_DNA"/>
</dbReference>
<evidence type="ECO:0000259" key="2">
    <source>
        <dbReference type="Pfam" id="PF00248"/>
    </source>
</evidence>
<dbReference type="Proteomes" id="UP001586593">
    <property type="component" value="Unassembled WGS sequence"/>
</dbReference>
<organism evidence="3 4">
    <name type="scientific">Phialemonium thermophilum</name>
    <dbReference type="NCBI Taxonomy" id="223376"/>
    <lineage>
        <taxon>Eukaryota</taxon>
        <taxon>Fungi</taxon>
        <taxon>Dikarya</taxon>
        <taxon>Ascomycota</taxon>
        <taxon>Pezizomycotina</taxon>
        <taxon>Sordariomycetes</taxon>
        <taxon>Sordariomycetidae</taxon>
        <taxon>Cephalothecales</taxon>
        <taxon>Cephalothecaceae</taxon>
        <taxon>Phialemonium</taxon>
    </lineage>
</organism>
<protein>
    <recommendedName>
        <fullName evidence="2">NADP-dependent oxidoreductase domain-containing protein</fullName>
    </recommendedName>
</protein>
<accession>A0ABR3WE77</accession>
<dbReference type="InterPro" id="IPR036812">
    <property type="entry name" value="NAD(P)_OxRdtase_dom_sf"/>
</dbReference>
<comment type="caution">
    <text evidence="3">The sequence shown here is derived from an EMBL/GenBank/DDBJ whole genome shotgun (WGS) entry which is preliminary data.</text>
</comment>
<dbReference type="PROSITE" id="PS00062">
    <property type="entry name" value="ALDOKETO_REDUCTASE_2"/>
    <property type="match status" value="1"/>
</dbReference>
<reference evidence="3 4" key="1">
    <citation type="journal article" date="2024" name="Commun. Biol.">
        <title>Comparative genomic analysis of thermophilic fungi reveals convergent evolutionary adaptations and gene losses.</title>
        <authorList>
            <person name="Steindorff A.S."/>
            <person name="Aguilar-Pontes M.V."/>
            <person name="Robinson A.J."/>
            <person name="Andreopoulos B."/>
            <person name="LaButti K."/>
            <person name="Kuo A."/>
            <person name="Mondo S."/>
            <person name="Riley R."/>
            <person name="Otillar R."/>
            <person name="Haridas S."/>
            <person name="Lipzen A."/>
            <person name="Grimwood J."/>
            <person name="Schmutz J."/>
            <person name="Clum A."/>
            <person name="Reid I.D."/>
            <person name="Moisan M.C."/>
            <person name="Butler G."/>
            <person name="Nguyen T.T.M."/>
            <person name="Dewar K."/>
            <person name="Conant G."/>
            <person name="Drula E."/>
            <person name="Henrissat B."/>
            <person name="Hansel C."/>
            <person name="Singer S."/>
            <person name="Hutchinson M.I."/>
            <person name="de Vries R.P."/>
            <person name="Natvig D.O."/>
            <person name="Powell A.J."/>
            <person name="Tsang A."/>
            <person name="Grigoriev I.V."/>
        </authorList>
    </citation>
    <scope>NUCLEOTIDE SEQUENCE [LARGE SCALE GENOMIC DNA]</scope>
    <source>
        <strain evidence="3 4">ATCC 24622</strain>
    </source>
</reference>
<dbReference type="Gene3D" id="3.20.20.100">
    <property type="entry name" value="NADP-dependent oxidoreductase domain"/>
    <property type="match status" value="1"/>
</dbReference>
<proteinExistence type="predicted"/>
<dbReference type="PIRSF" id="PIRSF000097">
    <property type="entry name" value="AKR"/>
    <property type="match status" value="1"/>
</dbReference>
<dbReference type="PROSITE" id="PS00063">
    <property type="entry name" value="ALDOKETO_REDUCTASE_3"/>
    <property type="match status" value="1"/>
</dbReference>
<dbReference type="PRINTS" id="PR00069">
    <property type="entry name" value="ALDKETRDTASE"/>
</dbReference>
<gene>
    <name evidence="3" type="ORF">VTK73DRAFT_7516</name>
</gene>
<evidence type="ECO:0000256" key="1">
    <source>
        <dbReference type="ARBA" id="ARBA00023002"/>
    </source>
</evidence>
<dbReference type="InterPro" id="IPR020471">
    <property type="entry name" value="AKR"/>
</dbReference>
<dbReference type="PROSITE" id="PS00798">
    <property type="entry name" value="ALDOKETO_REDUCTASE_1"/>
    <property type="match status" value="1"/>
</dbReference>
<evidence type="ECO:0000313" key="4">
    <source>
        <dbReference type="Proteomes" id="UP001586593"/>
    </source>
</evidence>
<sequence>MVQYTSLAFPLNNGNSIPAVGLGTWQSKPNEVRDSVKFALQHGYRHIDTALNYGNEKEVGEGIRASGVPREQIWLTTKLDNHFHHRVREGFEQSLRDLDVGYIDLYLIHFPCSTDPDDRSKHLPDWDFVKTWQEMQKLLETGKVRNIGVSNFQIRHLEKLLNDPSCKIVPAVNQIELHPSNPSTKLLAYCKSKGIHCTAYSCLGGTIGSPINNSGPLLQEPALLEIAKSKGKTPQQVVLMWGLKRGTSIIPKSVTPSRIAANFELDGWDLTEDEMAKLSSIPTRFKVVQDGWMPIKVFFGDDE</sequence>
<dbReference type="PANTHER" id="PTHR11732">
    <property type="entry name" value="ALDO/KETO REDUCTASE"/>
    <property type="match status" value="1"/>
</dbReference>
<dbReference type="Pfam" id="PF00248">
    <property type="entry name" value="Aldo_ket_red"/>
    <property type="match status" value="1"/>
</dbReference>
<dbReference type="SUPFAM" id="SSF51430">
    <property type="entry name" value="NAD(P)-linked oxidoreductase"/>
    <property type="match status" value="1"/>
</dbReference>
<evidence type="ECO:0000313" key="3">
    <source>
        <dbReference type="EMBL" id="KAL1859666.1"/>
    </source>
</evidence>
<dbReference type="InterPro" id="IPR018170">
    <property type="entry name" value="Aldo/ket_reductase_CS"/>
</dbReference>
<name>A0ABR3WE77_9PEZI</name>